<dbReference type="Pfam" id="PF18085">
    <property type="entry name" value="Mak_N_cap"/>
    <property type="match status" value="1"/>
</dbReference>
<dbReference type="EMBL" id="BAABDE010000038">
    <property type="protein sequence ID" value="GAA3840201.1"/>
    <property type="molecule type" value="Genomic_DNA"/>
</dbReference>
<reference evidence="7" key="1">
    <citation type="journal article" date="2019" name="Int. J. Syst. Evol. Microbiol.">
        <title>The Global Catalogue of Microorganisms (GCM) 10K type strain sequencing project: providing services to taxonomists for standard genome sequencing and annotation.</title>
        <authorList>
            <consortium name="The Broad Institute Genomics Platform"/>
            <consortium name="The Broad Institute Genome Sequencing Center for Infectious Disease"/>
            <person name="Wu L."/>
            <person name="Ma J."/>
        </authorList>
    </citation>
    <scope>NUCLEOTIDE SEQUENCE [LARGE SCALE GENOMIC DNA]</scope>
    <source>
        <strain evidence="7">JCM 17138</strain>
    </source>
</reference>
<accession>A0ABP7JC95</accession>
<feature type="domain" description="Maltokinase N-terminal cap" evidence="5">
    <location>
        <begin position="21"/>
        <end position="107"/>
    </location>
</feature>
<keyword evidence="1" id="KW-0808">Transferase</keyword>
<protein>
    <recommendedName>
        <fullName evidence="5">Maltokinase N-terminal cap domain-containing protein</fullName>
    </recommendedName>
</protein>
<dbReference type="InterPro" id="IPR040999">
    <property type="entry name" value="Mak_N_cap"/>
</dbReference>
<proteinExistence type="predicted"/>
<comment type="caution">
    <text evidence="6">The sequence shown here is derived from an EMBL/GenBank/DDBJ whole genome shotgun (WGS) entry which is preliminary data.</text>
</comment>
<dbReference type="Proteomes" id="UP001501009">
    <property type="component" value="Unassembled WGS sequence"/>
</dbReference>
<keyword evidence="4" id="KW-0067">ATP-binding</keyword>
<keyword evidence="3" id="KW-0418">Kinase</keyword>
<sequence length="210" mass="22447">MAKVHPGATLAPHFRDFLPDWVARQEWYAGSGIPSLTPVGYFRFEDPAGEVGIETHLVTDGTALYQIPMTYRDAPLPDTAPGITAPLIATAQHSVLGNRWTYDGLADPVWKSELLRLVRTNSVSEPSGKRGVGPAEARGRRLLHGDVDADSVIIELKRVVTVGAPVEEPGLLGAWPPDGPGAVQVHGCLALLREVTPAHGMPGEDCSADH</sequence>
<evidence type="ECO:0000313" key="6">
    <source>
        <dbReference type="EMBL" id="GAA3840201.1"/>
    </source>
</evidence>
<keyword evidence="7" id="KW-1185">Reference proteome</keyword>
<name>A0ABP7JC95_9ACTN</name>
<evidence type="ECO:0000259" key="5">
    <source>
        <dbReference type="Pfam" id="PF18085"/>
    </source>
</evidence>
<evidence type="ECO:0000256" key="4">
    <source>
        <dbReference type="ARBA" id="ARBA00022840"/>
    </source>
</evidence>
<organism evidence="6 7">
    <name type="scientific">Streptomyces coacervatus</name>
    <dbReference type="NCBI Taxonomy" id="647381"/>
    <lineage>
        <taxon>Bacteria</taxon>
        <taxon>Bacillati</taxon>
        <taxon>Actinomycetota</taxon>
        <taxon>Actinomycetes</taxon>
        <taxon>Kitasatosporales</taxon>
        <taxon>Streptomycetaceae</taxon>
        <taxon>Streptomyces</taxon>
    </lineage>
</organism>
<gene>
    <name evidence="6" type="ORF">GCM10022403_085550</name>
</gene>
<dbReference type="RefSeq" id="WP_275780008.1">
    <property type="nucleotide sequence ID" value="NZ_BAABDE010000038.1"/>
</dbReference>
<evidence type="ECO:0000256" key="2">
    <source>
        <dbReference type="ARBA" id="ARBA00022741"/>
    </source>
</evidence>
<keyword evidence="2" id="KW-0547">Nucleotide-binding</keyword>
<evidence type="ECO:0000313" key="7">
    <source>
        <dbReference type="Proteomes" id="UP001501009"/>
    </source>
</evidence>
<evidence type="ECO:0000256" key="1">
    <source>
        <dbReference type="ARBA" id="ARBA00022679"/>
    </source>
</evidence>
<evidence type="ECO:0000256" key="3">
    <source>
        <dbReference type="ARBA" id="ARBA00022777"/>
    </source>
</evidence>